<keyword evidence="2" id="KW-0812">Transmembrane</keyword>
<dbReference type="SMART" id="SM00306">
    <property type="entry name" value="HintN"/>
    <property type="match status" value="1"/>
</dbReference>
<name>A0A1V4SGL6_RUMHU</name>
<organism evidence="4 5">
    <name type="scientific">Ruminiclostridium hungatei</name>
    <name type="common">Clostridium hungatei</name>
    <dbReference type="NCBI Taxonomy" id="48256"/>
    <lineage>
        <taxon>Bacteria</taxon>
        <taxon>Bacillati</taxon>
        <taxon>Bacillota</taxon>
        <taxon>Clostridia</taxon>
        <taxon>Eubacteriales</taxon>
        <taxon>Oscillospiraceae</taxon>
        <taxon>Ruminiclostridium</taxon>
    </lineage>
</organism>
<gene>
    <name evidence="4" type="ORF">CLHUN_34350</name>
</gene>
<dbReference type="STRING" id="48256.CLHUN_34350"/>
<keyword evidence="2" id="KW-0472">Membrane</keyword>
<dbReference type="Pfam" id="PF07591">
    <property type="entry name" value="PT-HINT"/>
    <property type="match status" value="1"/>
</dbReference>
<dbReference type="InterPro" id="IPR030934">
    <property type="entry name" value="Intein_C"/>
</dbReference>
<dbReference type="Proteomes" id="UP000191554">
    <property type="component" value="Unassembled WGS sequence"/>
</dbReference>
<dbReference type="PROSITE" id="PS50817">
    <property type="entry name" value="INTEIN_N_TER"/>
    <property type="match status" value="1"/>
</dbReference>
<dbReference type="SUPFAM" id="SSF51294">
    <property type="entry name" value="Hedgehog/intein (Hint) domain"/>
    <property type="match status" value="1"/>
</dbReference>
<dbReference type="InterPro" id="IPR003587">
    <property type="entry name" value="Hint_dom_N"/>
</dbReference>
<reference evidence="4 5" key="1">
    <citation type="submission" date="2017-03" db="EMBL/GenBank/DDBJ databases">
        <title>Genome sequence of Clostridium hungatei DSM 14427.</title>
        <authorList>
            <person name="Poehlein A."/>
            <person name="Daniel R."/>
        </authorList>
    </citation>
    <scope>NUCLEOTIDE SEQUENCE [LARGE SCALE GENOMIC DNA]</scope>
    <source>
        <strain evidence="4 5">DSM 14427</strain>
    </source>
</reference>
<dbReference type="RefSeq" id="WP_207559182.1">
    <property type="nucleotide sequence ID" value="NZ_MZGX01000026.1"/>
</dbReference>
<evidence type="ECO:0000256" key="1">
    <source>
        <dbReference type="SAM" id="MobiDB-lite"/>
    </source>
</evidence>
<dbReference type="GO" id="GO:0016539">
    <property type="term" value="P:intein-mediated protein splicing"/>
    <property type="evidence" value="ECO:0007669"/>
    <property type="project" value="InterPro"/>
</dbReference>
<feature type="region of interest" description="Disordered" evidence="1">
    <location>
        <begin position="453"/>
        <end position="477"/>
    </location>
</feature>
<feature type="transmembrane region" description="Helical" evidence="2">
    <location>
        <begin position="204"/>
        <end position="227"/>
    </location>
</feature>
<protein>
    <recommendedName>
        <fullName evidence="3">Hint domain-containing protein</fullName>
    </recommendedName>
</protein>
<feature type="domain" description="Hint" evidence="3">
    <location>
        <begin position="309"/>
        <end position="398"/>
    </location>
</feature>
<accession>A0A1V4SGL6</accession>
<dbReference type="EMBL" id="MZGX01000026">
    <property type="protein sequence ID" value="OPX42615.1"/>
    <property type="molecule type" value="Genomic_DNA"/>
</dbReference>
<dbReference type="AlphaFoldDB" id="A0A1V4SGL6"/>
<dbReference type="InterPro" id="IPR036844">
    <property type="entry name" value="Hint_dom_sf"/>
</dbReference>
<proteinExistence type="predicted"/>
<feature type="transmembrane region" description="Helical" evidence="2">
    <location>
        <begin position="142"/>
        <end position="175"/>
    </location>
</feature>
<evidence type="ECO:0000313" key="5">
    <source>
        <dbReference type="Proteomes" id="UP000191554"/>
    </source>
</evidence>
<dbReference type="PROSITE" id="PS50818">
    <property type="entry name" value="INTEIN_C_TER"/>
    <property type="match status" value="1"/>
</dbReference>
<evidence type="ECO:0000259" key="3">
    <source>
        <dbReference type="SMART" id="SM00306"/>
    </source>
</evidence>
<dbReference type="InterPro" id="IPR006141">
    <property type="entry name" value="Intein_N"/>
</dbReference>
<feature type="transmembrane region" description="Helical" evidence="2">
    <location>
        <begin position="289"/>
        <end position="309"/>
    </location>
</feature>
<dbReference type="Gene3D" id="2.170.16.10">
    <property type="entry name" value="Hedgehog/Intein (Hint) domain"/>
    <property type="match status" value="1"/>
</dbReference>
<keyword evidence="5" id="KW-1185">Reference proteome</keyword>
<dbReference type="CDD" id="cd00081">
    <property type="entry name" value="Hint"/>
    <property type="match status" value="1"/>
</dbReference>
<sequence>MATIALYANKINQMPGLIKDVKKSVTDYKSELSALKTKSLTINKSVCNLDDIISSIQTSSQTQEQKITSLDTFNNSSEEFISDAVRIDSDAADIIKKRKDDFYDKYNYLKPECEKSGWEKFCDGCASVGEWCKDNWKAIGKILIAVVIIAALGIATVLTGGILGVILAGAFWGALAGGLIGGVMGGITSAKSGGSFLDGFADGALGGAVTGAIAGAAFAGIGALGAVAGKSIQCLSTLGKAITVTSKVTMAISLGMDGLDILSMGIGLFDLSNPLVKFNRQLHSNALYNGFQITVNAIAIFTAGAASALKCFVAGTMILTAAGLVAIENIKAGDRVTSTNIDTFEVAEKTVIETYIRETTELVHLTINGELIKTTSEHPFYVKDVGFVKAGELVVGNEVLDSSGNVLVVDDSKVEITDEPTKVYNFEVDDFHTYHVGDNGVLVHNANYNKPVYKPSPKHDPKKGWGSPNPIPDEKTGQWLLDNTYTSSKNKQKYNIYEDKLIKFQPDGDGWHPYEVTNPAKEVPADVLRKMLDDGLITKVQYKKFITNK</sequence>
<comment type="caution">
    <text evidence="4">The sequence shown here is derived from an EMBL/GenBank/DDBJ whole genome shotgun (WGS) entry which is preliminary data.</text>
</comment>
<evidence type="ECO:0000313" key="4">
    <source>
        <dbReference type="EMBL" id="OPX42615.1"/>
    </source>
</evidence>
<keyword evidence="2" id="KW-1133">Transmembrane helix</keyword>
<evidence type="ECO:0000256" key="2">
    <source>
        <dbReference type="SAM" id="Phobius"/>
    </source>
</evidence>